<protein>
    <submittedName>
        <fullName evidence="1">Uncharacterized protein</fullName>
    </submittedName>
</protein>
<evidence type="ECO:0000313" key="1">
    <source>
        <dbReference type="EMBL" id="KZA15959.1"/>
    </source>
</evidence>
<proteinExistence type="predicted"/>
<name>A0AAJ0QX56_ACIBA</name>
<evidence type="ECO:0000313" key="2">
    <source>
        <dbReference type="Proteomes" id="UP000076296"/>
    </source>
</evidence>
<dbReference type="AlphaFoldDB" id="A0AAJ0QX56"/>
<dbReference type="Proteomes" id="UP000076296">
    <property type="component" value="Unassembled WGS sequence"/>
</dbReference>
<reference evidence="1 2" key="1">
    <citation type="submission" date="2016-01" db="EMBL/GenBank/DDBJ databases">
        <title>Draft sequences of Acinetobacter baumannii isolates from wounded military personnel.</title>
        <authorList>
            <person name="Arivett B.A."/>
            <person name="Fiester S.E."/>
            <person name="Ream D.C."/>
            <person name="Actis L.A."/>
        </authorList>
    </citation>
    <scope>NUCLEOTIDE SEQUENCE [LARGE SCALE GENOMIC DNA]</scope>
    <source>
        <strain evidence="1 2">AB2828</strain>
    </source>
</reference>
<accession>A0AAJ0QX56</accession>
<comment type="caution">
    <text evidence="1">The sequence shown here is derived from an EMBL/GenBank/DDBJ whole genome shotgun (WGS) entry which is preliminary data.</text>
</comment>
<dbReference type="EMBL" id="LRDT01000031">
    <property type="protein sequence ID" value="KZA15959.1"/>
    <property type="molecule type" value="Genomic_DNA"/>
</dbReference>
<sequence>MRKSLHGYLLQLNVRLPKEVTDQIANSIYLKYSNNVKFNKILRKESKQKEMNIMWNMIEYEALFLKDLLSESFCVVHKDGHENTISILNKYNIKMPNLR</sequence>
<organism evidence="1 2">
    <name type="scientific">Acinetobacter baumannii</name>
    <dbReference type="NCBI Taxonomy" id="470"/>
    <lineage>
        <taxon>Bacteria</taxon>
        <taxon>Pseudomonadati</taxon>
        <taxon>Pseudomonadota</taxon>
        <taxon>Gammaproteobacteria</taxon>
        <taxon>Moraxellales</taxon>
        <taxon>Moraxellaceae</taxon>
        <taxon>Acinetobacter</taxon>
        <taxon>Acinetobacter calcoaceticus/baumannii complex</taxon>
    </lineage>
</organism>
<gene>
    <name evidence="1" type="ORF">LV35_02392</name>
</gene>